<reference evidence="1" key="1">
    <citation type="submission" date="2023-03" db="EMBL/GenBank/DDBJ databases">
        <authorList>
            <person name="Julca I."/>
        </authorList>
    </citation>
    <scope>NUCLEOTIDE SEQUENCE</scope>
</reference>
<dbReference type="SUPFAM" id="SSF52047">
    <property type="entry name" value="RNI-like"/>
    <property type="match status" value="1"/>
</dbReference>
<proteinExistence type="predicted"/>
<evidence type="ECO:0000313" key="2">
    <source>
        <dbReference type="Proteomes" id="UP001161247"/>
    </source>
</evidence>
<keyword evidence="2" id="KW-1185">Reference proteome</keyword>
<dbReference type="AlphaFoldDB" id="A0AAV1E750"/>
<dbReference type="InterPro" id="IPR050232">
    <property type="entry name" value="FBL13/AtMIF1-like"/>
</dbReference>
<dbReference type="PANTHER" id="PTHR31900">
    <property type="entry name" value="F-BOX/RNI SUPERFAMILY PROTEIN-RELATED"/>
    <property type="match status" value="1"/>
</dbReference>
<evidence type="ECO:0000313" key="1">
    <source>
        <dbReference type="EMBL" id="CAI9115108.1"/>
    </source>
</evidence>
<name>A0AAV1E750_OLDCO</name>
<protein>
    <submittedName>
        <fullName evidence="1">OLC1v1015942C1</fullName>
    </submittedName>
</protein>
<dbReference type="InterPro" id="IPR032675">
    <property type="entry name" value="LRR_dom_sf"/>
</dbReference>
<gene>
    <name evidence="1" type="ORF">OLC1_LOCUS21693</name>
</gene>
<dbReference type="Proteomes" id="UP001161247">
    <property type="component" value="Chromosome 8"/>
</dbReference>
<accession>A0AAV1E750</accession>
<dbReference type="Gene3D" id="3.80.10.10">
    <property type="entry name" value="Ribonuclease Inhibitor"/>
    <property type="match status" value="1"/>
</dbReference>
<dbReference type="EMBL" id="OX459125">
    <property type="protein sequence ID" value="CAI9115108.1"/>
    <property type="molecule type" value="Genomic_DNA"/>
</dbReference>
<dbReference type="PANTHER" id="PTHR31900:SF30">
    <property type="entry name" value="SUPERFAMILY PROTEIN, PUTATIVE-RELATED"/>
    <property type="match status" value="1"/>
</dbReference>
<organism evidence="1 2">
    <name type="scientific">Oldenlandia corymbosa var. corymbosa</name>
    <dbReference type="NCBI Taxonomy" id="529605"/>
    <lineage>
        <taxon>Eukaryota</taxon>
        <taxon>Viridiplantae</taxon>
        <taxon>Streptophyta</taxon>
        <taxon>Embryophyta</taxon>
        <taxon>Tracheophyta</taxon>
        <taxon>Spermatophyta</taxon>
        <taxon>Magnoliopsida</taxon>
        <taxon>eudicotyledons</taxon>
        <taxon>Gunneridae</taxon>
        <taxon>Pentapetalae</taxon>
        <taxon>asterids</taxon>
        <taxon>lamiids</taxon>
        <taxon>Gentianales</taxon>
        <taxon>Rubiaceae</taxon>
        <taxon>Rubioideae</taxon>
        <taxon>Spermacoceae</taxon>
        <taxon>Hedyotis-Oldenlandia complex</taxon>
        <taxon>Oldenlandia</taxon>
    </lineage>
</organism>
<sequence length="221" mass="25142">MCWNHDINAVNVLDFSSPSLKKLILTLYRRFENVTIIVTSNSLQSLDYFWRSNGFAKLTINTPNLKYLAISGPDLTRLTVVGSLYSVVAVEIELEVESDQIPNGKDLTELLRRVKNVQSIRASVDTLQALHSFPHLLPTFEDLLNLKINGHRRDDGLAWKALPSVLKNAPNLEVLVLENIFWSDEEVKCPVKDIFPAGLIENLKEIELKDYCRDDFSTRTD</sequence>